<dbReference type="Proteomes" id="UP001163603">
    <property type="component" value="Chromosome 10"/>
</dbReference>
<proteinExistence type="predicted"/>
<name>A0ACC0XWW7_9ROSI</name>
<accession>A0ACC0XWW7</accession>
<reference evidence="2" key="1">
    <citation type="journal article" date="2023" name="G3 (Bethesda)">
        <title>Genome assembly and association tests identify interacting loci associated with vigor, precocity, and sex in interspecific pistachio rootstocks.</title>
        <authorList>
            <person name="Palmer W."/>
            <person name="Jacygrad E."/>
            <person name="Sagayaradj S."/>
            <person name="Cavanaugh K."/>
            <person name="Han R."/>
            <person name="Bertier L."/>
            <person name="Beede B."/>
            <person name="Kafkas S."/>
            <person name="Golino D."/>
            <person name="Preece J."/>
            <person name="Michelmore R."/>
        </authorList>
    </citation>
    <scope>NUCLEOTIDE SEQUENCE [LARGE SCALE GENOMIC DNA]</scope>
</reference>
<evidence type="ECO:0000313" key="2">
    <source>
        <dbReference type="Proteomes" id="UP001163603"/>
    </source>
</evidence>
<evidence type="ECO:0000313" key="1">
    <source>
        <dbReference type="EMBL" id="KAJ0025987.1"/>
    </source>
</evidence>
<sequence>MEESSSSTSSSSQEKTQETPTAYRPCYFLEALSAILKCLGLQIITNHENSSSNSDQKGGNPAVSLAAPLRPGIGSGSGGQIN</sequence>
<dbReference type="EMBL" id="CM047745">
    <property type="protein sequence ID" value="KAJ0025987.1"/>
    <property type="molecule type" value="Genomic_DNA"/>
</dbReference>
<keyword evidence="2" id="KW-1185">Reference proteome</keyword>
<gene>
    <name evidence="1" type="ORF">Pint_07801</name>
</gene>
<organism evidence="1 2">
    <name type="scientific">Pistacia integerrima</name>
    <dbReference type="NCBI Taxonomy" id="434235"/>
    <lineage>
        <taxon>Eukaryota</taxon>
        <taxon>Viridiplantae</taxon>
        <taxon>Streptophyta</taxon>
        <taxon>Embryophyta</taxon>
        <taxon>Tracheophyta</taxon>
        <taxon>Spermatophyta</taxon>
        <taxon>Magnoliopsida</taxon>
        <taxon>eudicotyledons</taxon>
        <taxon>Gunneridae</taxon>
        <taxon>Pentapetalae</taxon>
        <taxon>rosids</taxon>
        <taxon>malvids</taxon>
        <taxon>Sapindales</taxon>
        <taxon>Anacardiaceae</taxon>
        <taxon>Pistacia</taxon>
    </lineage>
</organism>
<protein>
    <submittedName>
        <fullName evidence="1">Uncharacterized protein</fullName>
    </submittedName>
</protein>
<comment type="caution">
    <text evidence="1">The sequence shown here is derived from an EMBL/GenBank/DDBJ whole genome shotgun (WGS) entry which is preliminary data.</text>
</comment>